<dbReference type="InterPro" id="IPR036875">
    <property type="entry name" value="Znf_CCHC_sf"/>
</dbReference>
<dbReference type="Gene3D" id="4.10.60.10">
    <property type="entry name" value="Zinc finger, CCHC-type"/>
    <property type="match status" value="1"/>
</dbReference>
<reference evidence="3" key="1">
    <citation type="journal article" date="2016" name="Nat. Genet.">
        <title>The genome sequences of Arachis duranensis and Arachis ipaensis, the diploid ancestors of cultivated peanut.</title>
        <authorList>
            <person name="Bertioli D.J."/>
            <person name="Cannon S.B."/>
            <person name="Froenicke L."/>
            <person name="Huang G."/>
            <person name="Farmer A.D."/>
            <person name="Cannon E.K."/>
            <person name="Liu X."/>
            <person name="Gao D."/>
            <person name="Clevenger J."/>
            <person name="Dash S."/>
            <person name="Ren L."/>
            <person name="Moretzsohn M.C."/>
            <person name="Shirasawa K."/>
            <person name="Huang W."/>
            <person name="Vidigal B."/>
            <person name="Abernathy B."/>
            <person name="Chu Y."/>
            <person name="Niederhuth C.E."/>
            <person name="Umale P."/>
            <person name="Araujo A.C."/>
            <person name="Kozik A."/>
            <person name="Kim K.D."/>
            <person name="Burow M.D."/>
            <person name="Varshney R.K."/>
            <person name="Wang X."/>
            <person name="Zhang X."/>
            <person name="Barkley N."/>
            <person name="Guimaraes P.M."/>
            <person name="Isobe S."/>
            <person name="Guo B."/>
            <person name="Liao B."/>
            <person name="Stalker H.T."/>
            <person name="Schmitz R.J."/>
            <person name="Scheffler B.E."/>
            <person name="Leal-Bertioli S.C."/>
            <person name="Xun X."/>
            <person name="Jackson S.A."/>
            <person name="Michelmore R."/>
            <person name="Ozias-Akins P."/>
        </authorList>
    </citation>
    <scope>NUCLEOTIDE SEQUENCE [LARGE SCALE GENOMIC DNA]</scope>
    <source>
        <strain evidence="3">cv. V14167</strain>
    </source>
</reference>
<accession>A0A6P5M8V3</accession>
<dbReference type="PANTHER" id="PTHR34482">
    <property type="entry name" value="DNA DAMAGE-INDUCIBLE PROTEIN 1-LIKE"/>
    <property type="match status" value="1"/>
</dbReference>
<dbReference type="RefSeq" id="XP_020981572.1">
    <property type="nucleotide sequence ID" value="XM_021125913.1"/>
</dbReference>
<keyword evidence="3" id="KW-1185">Reference proteome</keyword>
<keyword evidence="1" id="KW-0479">Metal-binding</keyword>
<protein>
    <submittedName>
        <fullName evidence="4">Uncharacterized protein LOC110273062</fullName>
    </submittedName>
</protein>
<dbReference type="KEGG" id="adu:110273062"/>
<gene>
    <name evidence="4" type="primary">LOC110273062</name>
</gene>
<dbReference type="GeneID" id="110273062"/>
<dbReference type="Pfam" id="PF00098">
    <property type="entry name" value="zf-CCHC"/>
    <property type="match status" value="1"/>
</dbReference>
<dbReference type="Proteomes" id="UP000515211">
    <property type="component" value="Chromosome 6"/>
</dbReference>
<evidence type="ECO:0000313" key="4">
    <source>
        <dbReference type="RefSeq" id="XP_020981572.1"/>
    </source>
</evidence>
<dbReference type="GO" id="GO:0008270">
    <property type="term" value="F:zinc ion binding"/>
    <property type="evidence" value="ECO:0007669"/>
    <property type="project" value="UniProtKB-KW"/>
</dbReference>
<name>A0A6P5M8V3_ARADU</name>
<evidence type="ECO:0000259" key="2">
    <source>
        <dbReference type="PROSITE" id="PS50158"/>
    </source>
</evidence>
<dbReference type="AlphaFoldDB" id="A0A6P5M8V3"/>
<evidence type="ECO:0000256" key="1">
    <source>
        <dbReference type="PROSITE-ProRule" id="PRU00047"/>
    </source>
</evidence>
<dbReference type="SMART" id="SM00343">
    <property type="entry name" value="ZnF_C2HC"/>
    <property type="match status" value="1"/>
</dbReference>
<organism evidence="3 4">
    <name type="scientific">Arachis duranensis</name>
    <name type="common">Wild peanut</name>
    <dbReference type="NCBI Taxonomy" id="130453"/>
    <lineage>
        <taxon>Eukaryota</taxon>
        <taxon>Viridiplantae</taxon>
        <taxon>Streptophyta</taxon>
        <taxon>Embryophyta</taxon>
        <taxon>Tracheophyta</taxon>
        <taxon>Spermatophyta</taxon>
        <taxon>Magnoliopsida</taxon>
        <taxon>eudicotyledons</taxon>
        <taxon>Gunneridae</taxon>
        <taxon>Pentapetalae</taxon>
        <taxon>rosids</taxon>
        <taxon>fabids</taxon>
        <taxon>Fabales</taxon>
        <taxon>Fabaceae</taxon>
        <taxon>Papilionoideae</taxon>
        <taxon>50 kb inversion clade</taxon>
        <taxon>dalbergioids sensu lato</taxon>
        <taxon>Dalbergieae</taxon>
        <taxon>Pterocarpus clade</taxon>
        <taxon>Arachis</taxon>
    </lineage>
</organism>
<sequence length="213" mass="24780">MRGPRDGSSGAGMSNIGRYYRSMTLTDFLKSGPPRFNGNANVLEADQWFRDAKRFLYTQHIPEFKTEFYGKYFLYAIRIAKELELMQLKQENMFVADYTREFDNLCHLSRVCQGNQADYEAWKCVQYEKGLRRDIFNCVSPQRLMDFPELVMKSQFAECYSLKSAMLQEGYGETTPDEPHRARLGVCYKCGKPGHIARDCPHRIRWDAAESDS</sequence>
<dbReference type="PANTHER" id="PTHR34482:SF49">
    <property type="entry name" value="RETROTRANSPOSON GAG DOMAIN-CONTAINING PROTEIN"/>
    <property type="match status" value="1"/>
</dbReference>
<keyword evidence="1" id="KW-0862">Zinc</keyword>
<proteinExistence type="predicted"/>
<evidence type="ECO:0000313" key="3">
    <source>
        <dbReference type="Proteomes" id="UP000515211"/>
    </source>
</evidence>
<dbReference type="InterPro" id="IPR001878">
    <property type="entry name" value="Znf_CCHC"/>
</dbReference>
<reference evidence="4" key="2">
    <citation type="submission" date="2025-08" db="UniProtKB">
        <authorList>
            <consortium name="RefSeq"/>
        </authorList>
    </citation>
    <scope>IDENTIFICATION</scope>
    <source>
        <tissue evidence="4">Whole plant</tissue>
    </source>
</reference>
<feature type="domain" description="CCHC-type" evidence="2">
    <location>
        <begin position="187"/>
        <end position="201"/>
    </location>
</feature>
<keyword evidence="1" id="KW-0863">Zinc-finger</keyword>
<dbReference type="GO" id="GO:0003676">
    <property type="term" value="F:nucleic acid binding"/>
    <property type="evidence" value="ECO:0007669"/>
    <property type="project" value="InterPro"/>
</dbReference>
<dbReference type="PROSITE" id="PS50158">
    <property type="entry name" value="ZF_CCHC"/>
    <property type="match status" value="1"/>
</dbReference>
<dbReference type="SUPFAM" id="SSF57756">
    <property type="entry name" value="Retrovirus zinc finger-like domains"/>
    <property type="match status" value="1"/>
</dbReference>